<feature type="transmembrane region" description="Helical" evidence="6">
    <location>
        <begin position="50"/>
        <end position="73"/>
    </location>
</feature>
<name>A0A942YBL3_9BACI</name>
<comment type="caution">
    <text evidence="8">The sequence shown here is derived from an EMBL/GenBank/DDBJ whole genome shotgun (WGS) entry which is preliminary data.</text>
</comment>
<dbReference type="EMBL" id="JAGYPE020000002">
    <property type="protein sequence ID" value="MCH6264398.1"/>
    <property type="molecule type" value="Genomic_DNA"/>
</dbReference>
<keyword evidence="4 6" id="KW-1133">Transmembrane helix</keyword>
<comment type="subcellular location">
    <subcellularLocation>
        <location evidence="1 6">Cell membrane</location>
        <topology evidence="1 6">Multi-pass membrane protein</topology>
    </subcellularLocation>
</comment>
<feature type="transmembrane region" description="Helical" evidence="6">
    <location>
        <begin position="196"/>
        <end position="216"/>
    </location>
</feature>
<evidence type="ECO:0000313" key="10">
    <source>
        <dbReference type="Proteomes" id="UP000677265"/>
    </source>
</evidence>
<evidence type="ECO:0000256" key="3">
    <source>
        <dbReference type="ARBA" id="ARBA00022692"/>
    </source>
</evidence>
<evidence type="ECO:0000256" key="6">
    <source>
        <dbReference type="RuleBase" id="RU366058"/>
    </source>
</evidence>
<evidence type="ECO:0000256" key="5">
    <source>
        <dbReference type="ARBA" id="ARBA00023136"/>
    </source>
</evidence>
<dbReference type="Proteomes" id="UP000677265">
    <property type="component" value="Unassembled WGS sequence"/>
</dbReference>
<evidence type="ECO:0000313" key="8">
    <source>
        <dbReference type="EMBL" id="MBS4185646.1"/>
    </source>
</evidence>
<gene>
    <name evidence="9" type="ORF">KHB02_002490</name>
    <name evidence="8" type="ORF">KHB02_30120</name>
</gene>
<evidence type="ECO:0000256" key="2">
    <source>
        <dbReference type="ARBA" id="ARBA00022475"/>
    </source>
</evidence>
<dbReference type="InterPro" id="IPR032816">
    <property type="entry name" value="VTT_dom"/>
</dbReference>
<dbReference type="PANTHER" id="PTHR12677:SF59">
    <property type="entry name" value="GOLGI APPARATUS MEMBRANE PROTEIN TVP38-RELATED"/>
    <property type="match status" value="1"/>
</dbReference>
<protein>
    <recommendedName>
        <fullName evidence="6">TVP38/TMEM64 family membrane protein</fullName>
    </recommendedName>
</protein>
<evidence type="ECO:0000256" key="4">
    <source>
        <dbReference type="ARBA" id="ARBA00022989"/>
    </source>
</evidence>
<dbReference type="InterPro" id="IPR015414">
    <property type="entry name" value="TMEM64"/>
</dbReference>
<feature type="transmembrane region" description="Helical" evidence="6">
    <location>
        <begin position="15"/>
        <end position="38"/>
    </location>
</feature>
<dbReference type="Pfam" id="PF09335">
    <property type="entry name" value="VTT_dom"/>
    <property type="match status" value="1"/>
</dbReference>
<feature type="domain" description="VTT" evidence="7">
    <location>
        <begin position="74"/>
        <end position="186"/>
    </location>
</feature>
<evidence type="ECO:0000259" key="7">
    <source>
        <dbReference type="Pfam" id="PF09335"/>
    </source>
</evidence>
<feature type="transmembrane region" description="Helical" evidence="6">
    <location>
        <begin position="168"/>
        <end position="189"/>
    </location>
</feature>
<organism evidence="8">
    <name type="scientific">Neobacillus citreus</name>
    <dbReference type="NCBI Taxonomy" id="2833578"/>
    <lineage>
        <taxon>Bacteria</taxon>
        <taxon>Bacillati</taxon>
        <taxon>Bacillota</taxon>
        <taxon>Bacilli</taxon>
        <taxon>Bacillales</taxon>
        <taxon>Bacillaceae</taxon>
        <taxon>Neobacillus</taxon>
    </lineage>
</organism>
<reference evidence="8" key="1">
    <citation type="submission" date="2021-05" db="EMBL/GenBank/DDBJ databases">
        <title>Novel Bacillus species.</title>
        <authorList>
            <person name="Liu G."/>
        </authorList>
    </citation>
    <scope>NUCLEOTIDE SEQUENCE</scope>
    <source>
        <strain evidence="8 10">FJAT-50051</strain>
    </source>
</reference>
<evidence type="ECO:0000256" key="1">
    <source>
        <dbReference type="ARBA" id="ARBA00004651"/>
    </source>
</evidence>
<sequence length="221" mass="24629">MENVMKESSNIKNPMARLLSFGSLLIFLLLTGLYLYFLHTGTAKEWLESIRHLGFFGIILGIMIQTVVNVIPAPGEFVSLFLIEIYGPVAGGLYSWIGGIAGAVLAYYLSNWIARPIIEPLAKPYLEKIDHWLQRRGDAGLLFIRFVPLVPYHFINYAAGILGVDKRAFIWTTALGILPYTISVSSLFAGLRFGKLMPFILGGTLFILSSVLSLVFKRKLD</sequence>
<evidence type="ECO:0000313" key="9">
    <source>
        <dbReference type="EMBL" id="MCH6264398.1"/>
    </source>
</evidence>
<keyword evidence="10" id="KW-1185">Reference proteome</keyword>
<comment type="similarity">
    <text evidence="6">Belongs to the TVP38/TMEM64 family.</text>
</comment>
<keyword evidence="2 6" id="KW-1003">Cell membrane</keyword>
<dbReference type="GO" id="GO:0005886">
    <property type="term" value="C:plasma membrane"/>
    <property type="evidence" value="ECO:0007669"/>
    <property type="project" value="UniProtKB-SubCell"/>
</dbReference>
<keyword evidence="3 6" id="KW-0812">Transmembrane</keyword>
<dbReference type="RefSeq" id="WP_213145486.1">
    <property type="nucleotide sequence ID" value="NZ_JAGYPE020000002.1"/>
</dbReference>
<accession>A0A942YBL3</accession>
<dbReference type="EMBL" id="JAGYPE010000006">
    <property type="protein sequence ID" value="MBS4185646.1"/>
    <property type="molecule type" value="Genomic_DNA"/>
</dbReference>
<keyword evidence="5 6" id="KW-0472">Membrane</keyword>
<dbReference type="AlphaFoldDB" id="A0A942YBL3"/>
<feature type="transmembrane region" description="Helical" evidence="6">
    <location>
        <begin position="85"/>
        <end position="109"/>
    </location>
</feature>
<dbReference type="PANTHER" id="PTHR12677">
    <property type="entry name" value="GOLGI APPARATUS MEMBRANE PROTEIN TVP38-RELATED"/>
    <property type="match status" value="1"/>
</dbReference>
<proteinExistence type="inferred from homology"/>
<feature type="transmembrane region" description="Helical" evidence="6">
    <location>
        <begin position="142"/>
        <end position="162"/>
    </location>
</feature>